<comment type="caution">
    <text evidence="4">The sequence shown here is derived from an EMBL/GenBank/DDBJ whole genome shotgun (WGS) entry which is preliminary data.</text>
</comment>
<dbReference type="Proteomes" id="UP000290572">
    <property type="component" value="Unassembled WGS sequence"/>
</dbReference>
<feature type="region of interest" description="Disordered" evidence="3">
    <location>
        <begin position="304"/>
        <end position="329"/>
    </location>
</feature>
<dbReference type="GO" id="GO:0051126">
    <property type="term" value="P:negative regulation of actin nucleation"/>
    <property type="evidence" value="ECO:0007669"/>
    <property type="project" value="InterPro"/>
</dbReference>
<reference evidence="4 5" key="1">
    <citation type="submission" date="2018-03" db="EMBL/GenBank/DDBJ databases">
        <title>Draft genome sequence of Rohu Carp (Labeo rohita).</title>
        <authorList>
            <person name="Das P."/>
            <person name="Kushwaha B."/>
            <person name="Joshi C.G."/>
            <person name="Kumar D."/>
            <person name="Nagpure N.S."/>
            <person name="Sahoo L."/>
            <person name="Das S.P."/>
            <person name="Bit A."/>
            <person name="Patnaik S."/>
            <person name="Meher P.K."/>
            <person name="Jayasankar P."/>
            <person name="Koringa P.G."/>
            <person name="Patel N.V."/>
            <person name="Hinsu A.T."/>
            <person name="Kumar R."/>
            <person name="Pandey M."/>
            <person name="Agarwal S."/>
            <person name="Srivastava S."/>
            <person name="Singh M."/>
            <person name="Iquebal M.A."/>
            <person name="Jaiswal S."/>
            <person name="Angadi U.B."/>
            <person name="Kumar N."/>
            <person name="Raza M."/>
            <person name="Shah T.M."/>
            <person name="Rai A."/>
            <person name="Jena J.K."/>
        </authorList>
    </citation>
    <scope>NUCLEOTIDE SEQUENCE [LARGE SCALE GENOMIC DNA]</scope>
    <source>
        <strain evidence="4">DASCIFA01</strain>
        <tissue evidence="4">Testis</tissue>
    </source>
</reference>
<gene>
    <name evidence="4" type="ORF">ROHU_026362</name>
</gene>
<dbReference type="Pfam" id="PF10574">
    <property type="entry name" value="UPF0552"/>
    <property type="match status" value="1"/>
</dbReference>
<evidence type="ECO:0007829" key="6">
    <source>
        <dbReference type="PeptideAtlas" id="A0A498MAU7"/>
    </source>
</evidence>
<evidence type="ECO:0000256" key="3">
    <source>
        <dbReference type="SAM" id="MobiDB-lite"/>
    </source>
</evidence>
<evidence type="ECO:0000256" key="2">
    <source>
        <dbReference type="ARBA" id="ARBA00019314"/>
    </source>
</evidence>
<evidence type="ECO:0000313" key="5">
    <source>
        <dbReference type="Proteomes" id="UP000290572"/>
    </source>
</evidence>
<sequence>MPHVDPKNRFMQENDKMESFGSLCDGCTGQSYQLPVLDTVFVRSHWRRTGLALQMLEDFCSSQPSESVLGISFPLSPGMYGVCKKYLEIHKEERDRLYEVEAPGGWAQRRNVWLNIQLRDFPKHYFMVINAMLSGHGVILEGAVVDLSRHVITDVNNRKERYNVLYIKPSRIHRRKYDSKGNEIEPNFSDTRKVNTGYLMSSFKVEAKGETDCLNERQLSDIVNKDQLVKITAKHCPSQAIAFWISEAELLKTELEPGQEVRLKTKGDGPFIFSFAKLDGGTVTKCNFAGDENAGASWTEKIMANKAGQESTGKSGGQGEGADDEEWDD</sequence>
<keyword evidence="5" id="KW-1185">Reference proteome</keyword>
<proteinExistence type="evidence at protein level"/>
<dbReference type="InterPro" id="IPR018889">
    <property type="entry name" value="Arpin"/>
</dbReference>
<protein>
    <recommendedName>
        <fullName evidence="2">Arpin</fullName>
    </recommendedName>
</protein>
<evidence type="ECO:0000313" key="4">
    <source>
        <dbReference type="EMBL" id="RXN18218.1"/>
    </source>
</evidence>
<evidence type="ECO:0000256" key="1">
    <source>
        <dbReference type="ARBA" id="ARBA00008453"/>
    </source>
</evidence>
<accession>A0A498MAU7</accession>
<name>A0A498MAU7_LABRO</name>
<dbReference type="AlphaFoldDB" id="A0A498MAU7"/>
<dbReference type="PANTHER" id="PTHR31199:SF1">
    <property type="entry name" value="ARPIN"/>
    <property type="match status" value="1"/>
</dbReference>
<comment type="similarity">
    <text evidence="1">Belongs to the Arpin family.</text>
</comment>
<dbReference type="PANTHER" id="PTHR31199">
    <property type="entry name" value="ARPIN"/>
    <property type="match status" value="1"/>
</dbReference>
<dbReference type="STRING" id="84645.A0A498MAU7"/>
<organism evidence="4 5">
    <name type="scientific">Labeo rohita</name>
    <name type="common">Indian major carp</name>
    <name type="synonym">Cyprinus rohita</name>
    <dbReference type="NCBI Taxonomy" id="84645"/>
    <lineage>
        <taxon>Eukaryota</taxon>
        <taxon>Metazoa</taxon>
        <taxon>Chordata</taxon>
        <taxon>Craniata</taxon>
        <taxon>Vertebrata</taxon>
        <taxon>Euteleostomi</taxon>
        <taxon>Actinopterygii</taxon>
        <taxon>Neopterygii</taxon>
        <taxon>Teleostei</taxon>
        <taxon>Ostariophysi</taxon>
        <taxon>Cypriniformes</taxon>
        <taxon>Cyprinidae</taxon>
        <taxon>Labeoninae</taxon>
        <taxon>Labeonini</taxon>
        <taxon>Labeo</taxon>
    </lineage>
</organism>
<dbReference type="EMBL" id="QBIY01012722">
    <property type="protein sequence ID" value="RXN18218.1"/>
    <property type="molecule type" value="Genomic_DNA"/>
</dbReference>
<keyword evidence="6" id="KW-1267">Proteomics identification</keyword>